<gene>
    <name evidence="3" type="primary">26</name>
    <name evidence="3" type="ORF">SEA_STORMAGEDDON_26</name>
</gene>
<dbReference type="Proteomes" id="UP000423065">
    <property type="component" value="Segment"/>
</dbReference>
<evidence type="ECO:0000313" key="3">
    <source>
        <dbReference type="EMBL" id="QGJ94889.1"/>
    </source>
</evidence>
<name>A0A649VSG1_9CAUD</name>
<feature type="domain" description="Minor tail protein gp31 C-terminal" evidence="2">
    <location>
        <begin position="781"/>
        <end position="802"/>
    </location>
</feature>
<dbReference type="InterPro" id="IPR056923">
    <property type="entry name" value="Minor_tail_gp31_C"/>
</dbReference>
<protein>
    <submittedName>
        <fullName evidence="3">Minor tail protein</fullName>
    </submittedName>
</protein>
<dbReference type="Pfam" id="PF12789">
    <property type="entry name" value="PTR"/>
    <property type="match status" value="4"/>
</dbReference>
<dbReference type="KEGG" id="vg:64766735"/>
<feature type="region of interest" description="Disordered" evidence="1">
    <location>
        <begin position="308"/>
        <end position="333"/>
    </location>
</feature>
<reference evidence="3 4" key="1">
    <citation type="submission" date="2019-10" db="EMBL/GenBank/DDBJ databases">
        <authorList>
            <person name="Garlena R.A."/>
            <person name="Russell D.A."/>
            <person name="Pope W.H."/>
            <person name="Jacobs-Sera D."/>
            <person name="Hatfull G.F."/>
        </authorList>
    </citation>
    <scope>NUCLEOTIDE SEQUENCE [LARGE SCALE GENOMIC DNA]</scope>
</reference>
<organism evidence="3 4">
    <name type="scientific">Gordonia phage Stormageddon</name>
    <dbReference type="NCBI Taxonomy" id="2656541"/>
    <lineage>
        <taxon>Viruses</taxon>
        <taxon>Duplodnaviria</taxon>
        <taxon>Heunggongvirae</taxon>
        <taxon>Uroviricota</taxon>
        <taxon>Caudoviricetes</taxon>
        <taxon>Stormageddonvirus</taxon>
        <taxon>Stormageddonvirus Stormageddon</taxon>
    </lineage>
</organism>
<proteinExistence type="predicted"/>
<accession>A0A649VSG1</accession>
<sequence length="802" mass="79851">MTLVDQVNALATRVAGEFKTLRSQVATDLSGKANNGHTHVVSDVASLQGLLDAKLGLTGGTLSEGANLTFGTTTGTKIGTATTQKLGFFNATPVVQQTATTDLGVALSNLGLRAAGTAYPLTTSGNASLTGTVTTNKSRVKTPANLTTTATLNLTSAEIQTADASAAPFSITLPATTTPGYHFTIKKTDGTANAVTILGTIDGATNVVLSRGNDTVTLVSTATSGTWRVVARISTSTIADISGLQAALDSKVGTSDPRMTDARTPTTHSHAIGDVTGLQAALDGKSATGHSHAWGEITDKPATFAPTIGSGAADAVAGNDPRLSDARTPTSHVHPAAQISDSTTVGRAVLTAADAAAARSAIGAGTSSLALGTTAGTAKAGDYAPTWGEITSKPASFAPSAHTHAISEVTNLQTALDGKAASSHTHLAVDISNSTTVGRSVLTATDAAAARSAIGAGTGNSNLALGTTAGTAKAGDYVPAWSEVTGKPSSFTPAAHSHAVADVTGLQTALDGKSDSGHTHAATAISDSTVVGRSVLTAADAAAARTAIGAGTSSLTIGTTGTTAKAGNYVPAWTEITSKPSTFPPDAHSHAWNEITSKPTTFAPTAHTHVASEVSDSTAVGRSVLTATDAAAARSAIGAGTGSSNLALGTTSTTAKAGDYVPTWSEITSKPSTFTPSSHTHLAADISNSTAVGRSLMTAADAAAARTAIGAGTSNLVLGTTSDTAAAGNDSRLSDARVPLDNSVTNVKIPAGADISPTKLGAGRVVAVDGSDTPISIVKKYLTQAQYDAIGTKDPNTEYNII</sequence>
<dbReference type="EMBL" id="MN586040">
    <property type="protein sequence ID" value="QGJ94889.1"/>
    <property type="molecule type" value="Genomic_DNA"/>
</dbReference>
<dbReference type="GeneID" id="64766735"/>
<evidence type="ECO:0000256" key="1">
    <source>
        <dbReference type="SAM" id="MobiDB-lite"/>
    </source>
</evidence>
<keyword evidence="4" id="KW-1185">Reference proteome</keyword>
<evidence type="ECO:0000259" key="2">
    <source>
        <dbReference type="Pfam" id="PF24243"/>
    </source>
</evidence>
<dbReference type="RefSeq" id="YP_010059502.1">
    <property type="nucleotide sequence ID" value="NC_054726.1"/>
</dbReference>
<evidence type="ECO:0000313" key="4">
    <source>
        <dbReference type="Proteomes" id="UP000423065"/>
    </source>
</evidence>
<dbReference type="Pfam" id="PF24243">
    <property type="entry name" value="Phage_tail_C"/>
    <property type="match status" value="1"/>
</dbReference>